<keyword evidence="1" id="KW-0436">Ligase</keyword>
<protein>
    <submittedName>
        <fullName evidence="1">ATP-dependent DNA ligase Cdc17</fullName>
    </submittedName>
</protein>
<gene>
    <name evidence="1" type="primary">cdc17_1</name>
    <name evidence="1" type="ORF">EV182_005750</name>
</gene>
<sequence>RKDVREEDIKVRVCLFAFDLLYLNGRCLLREPLEERRRLLGESFEVKDGHFQLALARDLESTEEIQAFLDESIESNCEGLIIKTLQGDESSYEPSKRSRNWLKLKKDYLAGIGDSLDLVVIGAYTGKGKRTGVYGGYLLACYDKDSETFQTICKIGTGFSEADLGSHKEDLEPYIIPAPKPYYSYGEGTDKPDVWFEPTKVWEVKAADLSISPVYRAAVGLVDPTKGVSLRFPRFIRVREDKEAEDATTSEQVAEMYKNQKINRKDDQL</sequence>
<evidence type="ECO:0000313" key="1">
    <source>
        <dbReference type="EMBL" id="KAJ1677635.1"/>
    </source>
</evidence>
<reference evidence="1" key="1">
    <citation type="submission" date="2022-06" db="EMBL/GenBank/DDBJ databases">
        <title>Phylogenomic reconstructions and comparative analyses of Kickxellomycotina fungi.</title>
        <authorList>
            <person name="Reynolds N.K."/>
            <person name="Stajich J.E."/>
            <person name="Barry K."/>
            <person name="Grigoriev I.V."/>
            <person name="Crous P."/>
            <person name="Smith M.E."/>
        </authorList>
    </citation>
    <scope>NUCLEOTIDE SEQUENCE</scope>
    <source>
        <strain evidence="1">RSA 2271</strain>
    </source>
</reference>
<feature type="non-terminal residue" evidence="1">
    <location>
        <position position="1"/>
    </location>
</feature>
<dbReference type="EMBL" id="JAMZIH010002147">
    <property type="protein sequence ID" value="KAJ1677635.1"/>
    <property type="molecule type" value="Genomic_DNA"/>
</dbReference>
<comment type="caution">
    <text evidence="1">The sequence shown here is derived from an EMBL/GenBank/DDBJ whole genome shotgun (WGS) entry which is preliminary data.</text>
</comment>
<proteinExistence type="predicted"/>
<name>A0ACC1HQI7_9FUNG</name>
<evidence type="ECO:0000313" key="2">
    <source>
        <dbReference type="Proteomes" id="UP001145114"/>
    </source>
</evidence>
<accession>A0ACC1HQI7</accession>
<organism evidence="1 2">
    <name type="scientific">Spiromyces aspiralis</name>
    <dbReference type="NCBI Taxonomy" id="68401"/>
    <lineage>
        <taxon>Eukaryota</taxon>
        <taxon>Fungi</taxon>
        <taxon>Fungi incertae sedis</taxon>
        <taxon>Zoopagomycota</taxon>
        <taxon>Kickxellomycotina</taxon>
        <taxon>Kickxellomycetes</taxon>
        <taxon>Kickxellales</taxon>
        <taxon>Kickxellaceae</taxon>
        <taxon>Spiromyces</taxon>
    </lineage>
</organism>
<keyword evidence="2" id="KW-1185">Reference proteome</keyword>
<dbReference type="Proteomes" id="UP001145114">
    <property type="component" value="Unassembled WGS sequence"/>
</dbReference>